<gene>
    <name evidence="1" type="ORF">S01H1_08562</name>
</gene>
<protein>
    <submittedName>
        <fullName evidence="1">Uncharacterized protein</fullName>
    </submittedName>
</protein>
<organism evidence="1">
    <name type="scientific">marine sediment metagenome</name>
    <dbReference type="NCBI Taxonomy" id="412755"/>
    <lineage>
        <taxon>unclassified sequences</taxon>
        <taxon>metagenomes</taxon>
        <taxon>ecological metagenomes</taxon>
    </lineage>
</organism>
<dbReference type="EMBL" id="BARS01004385">
    <property type="protein sequence ID" value="GAF77384.1"/>
    <property type="molecule type" value="Genomic_DNA"/>
</dbReference>
<reference evidence="1" key="1">
    <citation type="journal article" date="2014" name="Front. Microbiol.">
        <title>High frequency of phylogenetically diverse reductive dehalogenase-homologous genes in deep subseafloor sedimentary metagenomes.</title>
        <authorList>
            <person name="Kawai M."/>
            <person name="Futagami T."/>
            <person name="Toyoda A."/>
            <person name="Takaki Y."/>
            <person name="Nishi S."/>
            <person name="Hori S."/>
            <person name="Arai W."/>
            <person name="Tsubouchi T."/>
            <person name="Morono Y."/>
            <person name="Uchiyama I."/>
            <person name="Ito T."/>
            <person name="Fujiyama A."/>
            <person name="Inagaki F."/>
            <person name="Takami H."/>
        </authorList>
    </citation>
    <scope>NUCLEOTIDE SEQUENCE</scope>
    <source>
        <strain evidence="1">Expedition CK06-06</strain>
    </source>
</reference>
<evidence type="ECO:0000313" key="1">
    <source>
        <dbReference type="EMBL" id="GAF77384.1"/>
    </source>
</evidence>
<sequence>VGNIAENLSNKFSAKSAFELMSHYVSGHRFTSCLIP</sequence>
<accession>X0S8P1</accession>
<feature type="non-terminal residue" evidence="1">
    <location>
        <position position="1"/>
    </location>
</feature>
<dbReference type="AlphaFoldDB" id="X0S8P1"/>
<comment type="caution">
    <text evidence="1">The sequence shown here is derived from an EMBL/GenBank/DDBJ whole genome shotgun (WGS) entry which is preliminary data.</text>
</comment>
<proteinExistence type="predicted"/>
<name>X0S8P1_9ZZZZ</name>